<protein>
    <submittedName>
        <fullName evidence="2">Uncharacterized protein</fullName>
    </submittedName>
</protein>
<evidence type="ECO:0000313" key="2">
    <source>
        <dbReference type="EMBL" id="TYB78310.1"/>
    </source>
</evidence>
<name>A0A5D0R9I7_9FLAO</name>
<organism evidence="2 3">
    <name type="scientific">Bizionia myxarmorum</name>
    <dbReference type="NCBI Taxonomy" id="291186"/>
    <lineage>
        <taxon>Bacteria</taxon>
        <taxon>Pseudomonadati</taxon>
        <taxon>Bacteroidota</taxon>
        <taxon>Flavobacteriia</taxon>
        <taxon>Flavobacteriales</taxon>
        <taxon>Flavobacteriaceae</taxon>
        <taxon>Bizionia</taxon>
    </lineage>
</organism>
<dbReference type="Gene3D" id="1.10.150.20">
    <property type="entry name" value="5' to 3' exonuclease, C-terminal subdomain"/>
    <property type="match status" value="1"/>
</dbReference>
<keyword evidence="1" id="KW-0175">Coiled coil</keyword>
<dbReference type="RefSeq" id="WP_148402048.1">
    <property type="nucleotide sequence ID" value="NZ_VSKK01000001.1"/>
</dbReference>
<keyword evidence="3" id="KW-1185">Reference proteome</keyword>
<comment type="caution">
    <text evidence="2">The sequence shown here is derived from an EMBL/GenBank/DDBJ whole genome shotgun (WGS) entry which is preliminary data.</text>
</comment>
<dbReference type="SUPFAM" id="SSF47789">
    <property type="entry name" value="C-terminal domain of RNA polymerase alpha subunit"/>
    <property type="match status" value="1"/>
</dbReference>
<dbReference type="Proteomes" id="UP000323720">
    <property type="component" value="Unassembled WGS sequence"/>
</dbReference>
<reference evidence="2 3" key="1">
    <citation type="submission" date="2019-08" db="EMBL/GenBank/DDBJ databases">
        <title>Genomes of Antarctic Bizionia species.</title>
        <authorList>
            <person name="Bowman J.P."/>
        </authorList>
    </citation>
    <scope>NUCLEOTIDE SEQUENCE [LARGE SCALE GENOMIC DNA]</scope>
    <source>
        <strain evidence="2 3">ADA-4</strain>
    </source>
</reference>
<evidence type="ECO:0000256" key="1">
    <source>
        <dbReference type="SAM" id="Coils"/>
    </source>
</evidence>
<dbReference type="AlphaFoldDB" id="A0A5D0R9I7"/>
<sequence>MSNTDKIYPKFNVLKKVTHALKQDIKQLQINRITVNSNVFTKDIIEAGKQAMLNQIEITRQELETEIEDLSINAIRAKKEEAIRNMDVSYLIKITNPLDNIPFSEKAQKQLKEAGFYLVNDLIQFKTLNDFLVKNSNLSEKVLDEVIEFLDQNDLNFQDEKTPQKQLPKLFKVSWSTKSKIKVVRYLVGSSFAQIEKEYPTADKIEIVSEHLTILSTN</sequence>
<accession>A0A5D0R9I7</accession>
<gene>
    <name evidence="2" type="ORF">ES674_00590</name>
</gene>
<proteinExistence type="predicted"/>
<dbReference type="EMBL" id="VSKK01000001">
    <property type="protein sequence ID" value="TYB78310.1"/>
    <property type="molecule type" value="Genomic_DNA"/>
</dbReference>
<feature type="coiled-coil region" evidence="1">
    <location>
        <begin position="49"/>
        <end position="80"/>
    </location>
</feature>
<evidence type="ECO:0000313" key="3">
    <source>
        <dbReference type="Proteomes" id="UP000323720"/>
    </source>
</evidence>